<dbReference type="AlphaFoldDB" id="A0A1R4B2K3"/>
<organism evidence="1 2">
    <name type="scientific">Vibrio palustris</name>
    <dbReference type="NCBI Taxonomy" id="1918946"/>
    <lineage>
        <taxon>Bacteria</taxon>
        <taxon>Pseudomonadati</taxon>
        <taxon>Pseudomonadota</taxon>
        <taxon>Gammaproteobacteria</taxon>
        <taxon>Vibrionales</taxon>
        <taxon>Vibrionaceae</taxon>
        <taxon>Vibrio</taxon>
    </lineage>
</organism>
<reference evidence="1 2" key="1">
    <citation type="submission" date="2017-02" db="EMBL/GenBank/DDBJ databases">
        <authorList>
            <person name="Peterson S.W."/>
        </authorList>
    </citation>
    <scope>NUCLEOTIDE SEQUENCE [LARGE SCALE GENOMIC DNA]</scope>
    <source>
        <strain evidence="1 2">CECT 9027</strain>
    </source>
</reference>
<dbReference type="STRING" id="1918946.VPAL9027_01087"/>
<dbReference type="Proteomes" id="UP000189475">
    <property type="component" value="Unassembled WGS sequence"/>
</dbReference>
<evidence type="ECO:0008006" key="3">
    <source>
        <dbReference type="Google" id="ProtNLM"/>
    </source>
</evidence>
<proteinExistence type="predicted"/>
<evidence type="ECO:0000313" key="2">
    <source>
        <dbReference type="Proteomes" id="UP000189475"/>
    </source>
</evidence>
<gene>
    <name evidence="1" type="ORF">VPAL9027_01087</name>
</gene>
<dbReference type="InterPro" id="IPR021431">
    <property type="entry name" value="DUF3080"/>
</dbReference>
<dbReference type="RefSeq" id="WP_159439102.1">
    <property type="nucleotide sequence ID" value="NZ_AP024887.1"/>
</dbReference>
<name>A0A1R4B2K3_9VIBR</name>
<sequence>MKYSQRIVCSLCALLLCACQWQDKPQIKGQFETYLTRIASVQNVHSLPSPKTMAVTLPEKRQTHQLIPSVSIGLLDSYQFRQCELFHLIAERNSILGKVQDEFRNLDYQLLILHGLHQCQTNPAITDEFRQKIQKLIAFKQRHITQHWHNFLYTSESMRHQMTTQQWYQSNRDYGKTPAALVRLNHIHQWIDNSQWQRTPAMIAPYQETLDKRPLIGDLMFSMLNATQWLNIITEQLTHNDAQIWCGPNTNRTRLQHLRNVFQRFFIGDIQPYLASVDGAYLEIEKPLTLFAPLKRPHPVTAQVYRLPIDTIHRNFRQAIARHIAYWQTLFKRCSVNVGNR</sequence>
<dbReference type="OrthoDB" id="5760979at2"/>
<accession>A0A1R4B2K3</accession>
<protein>
    <recommendedName>
        <fullName evidence="3">DUF3080 domain-containing protein</fullName>
    </recommendedName>
</protein>
<dbReference type="EMBL" id="FUFT01000002">
    <property type="protein sequence ID" value="SJL83138.1"/>
    <property type="molecule type" value="Genomic_DNA"/>
</dbReference>
<keyword evidence="2" id="KW-1185">Reference proteome</keyword>
<dbReference type="PROSITE" id="PS51257">
    <property type="entry name" value="PROKAR_LIPOPROTEIN"/>
    <property type="match status" value="1"/>
</dbReference>
<dbReference type="Pfam" id="PF11279">
    <property type="entry name" value="DUF3080"/>
    <property type="match status" value="1"/>
</dbReference>
<evidence type="ECO:0000313" key="1">
    <source>
        <dbReference type="EMBL" id="SJL83138.1"/>
    </source>
</evidence>